<sequence>MQYAYRRKRVILHGIQVKLIVALLGIVAAVAIVLVGESFIILRNNAFAQKVPPELIDSLTRQSLWPVVITGIVLLIASLWALILATHKIYGPLYRLRVYIKKLCDGEPTDELRFRRGDAMHGLKEIYNDLRKSLEKTLHYDYGEMVEVFSELQQILDKVYANELKEKELSDSLQHICDRLAKALDKTSEAIEKE</sequence>
<feature type="transmembrane region" description="Helical" evidence="1">
    <location>
        <begin position="20"/>
        <end position="43"/>
    </location>
</feature>
<keyword evidence="1" id="KW-0472">Membrane</keyword>
<dbReference type="AlphaFoldDB" id="A0A0S8GGS1"/>
<organism evidence="2 3">
    <name type="scientific">candidate division WOR_3 bacterium SM23_60</name>
    <dbReference type="NCBI Taxonomy" id="1703780"/>
    <lineage>
        <taxon>Bacteria</taxon>
        <taxon>Bacteria division WOR-3</taxon>
    </lineage>
</organism>
<dbReference type="EMBL" id="LJUO01000038">
    <property type="protein sequence ID" value="KPK72216.1"/>
    <property type="molecule type" value="Genomic_DNA"/>
</dbReference>
<feature type="transmembrane region" description="Helical" evidence="1">
    <location>
        <begin position="63"/>
        <end position="85"/>
    </location>
</feature>
<evidence type="ECO:0000256" key="1">
    <source>
        <dbReference type="SAM" id="Phobius"/>
    </source>
</evidence>
<evidence type="ECO:0000313" key="3">
    <source>
        <dbReference type="Proteomes" id="UP000051096"/>
    </source>
</evidence>
<proteinExistence type="predicted"/>
<accession>A0A0S8GGS1</accession>
<keyword evidence="1" id="KW-0812">Transmembrane</keyword>
<evidence type="ECO:0008006" key="4">
    <source>
        <dbReference type="Google" id="ProtNLM"/>
    </source>
</evidence>
<evidence type="ECO:0000313" key="2">
    <source>
        <dbReference type="EMBL" id="KPK72216.1"/>
    </source>
</evidence>
<comment type="caution">
    <text evidence="2">The sequence shown here is derived from an EMBL/GenBank/DDBJ whole genome shotgun (WGS) entry which is preliminary data.</text>
</comment>
<reference evidence="2 3" key="1">
    <citation type="journal article" date="2015" name="Microbiome">
        <title>Genomic resolution of linkages in carbon, nitrogen, and sulfur cycling among widespread estuary sediment bacteria.</title>
        <authorList>
            <person name="Baker B.J."/>
            <person name="Lazar C.S."/>
            <person name="Teske A.P."/>
            <person name="Dick G.J."/>
        </authorList>
    </citation>
    <scope>NUCLEOTIDE SEQUENCE [LARGE SCALE GENOMIC DNA]</scope>
    <source>
        <strain evidence="2">SM23_60</strain>
    </source>
</reference>
<gene>
    <name evidence="2" type="ORF">AMJ87_05435</name>
</gene>
<name>A0A0S8GGS1_UNCW3</name>
<dbReference type="Proteomes" id="UP000051096">
    <property type="component" value="Unassembled WGS sequence"/>
</dbReference>
<keyword evidence="1" id="KW-1133">Transmembrane helix</keyword>
<protein>
    <recommendedName>
        <fullName evidence="4">HAMP domain-containing protein</fullName>
    </recommendedName>
</protein>